<dbReference type="AlphaFoldDB" id="W6RJR1"/>
<dbReference type="Proteomes" id="UP000019443">
    <property type="component" value="Unassembled WGS sequence"/>
</dbReference>
<evidence type="ECO:0000313" key="1">
    <source>
        <dbReference type="EMBL" id="CDM60525.1"/>
    </source>
</evidence>
<reference evidence="1" key="1">
    <citation type="submission" date="2013-11" db="EMBL/GenBank/DDBJ databases">
        <title>Draft genome sequence of the broad-host-range Rhizobium sp. LPU83 strain, a member of the low-genetic diversity Oregon-like Rhizobium sp. group.</title>
        <authorList>
            <person name="Wibberg D."/>
            <person name="Puehler A."/>
            <person name="Schlueter A."/>
        </authorList>
    </citation>
    <scope>NUCLEOTIDE SEQUENCE [LARGE SCALE GENOMIC DNA]</scope>
    <source>
        <strain evidence="1">LPU83</strain>
        <plasmid evidence="1">pLPU83b</plasmid>
    </source>
</reference>
<gene>
    <name evidence="1" type="ORF">LPU83_pLPU83b_0545</name>
</gene>
<proteinExistence type="predicted"/>
<comment type="caution">
    <text evidence="1">The sequence shown here is derived from an EMBL/GenBank/DDBJ whole genome shotgun (WGS) entry which is preliminary data.</text>
</comment>
<dbReference type="EMBL" id="CBYB010000054">
    <property type="protein sequence ID" value="CDM60525.1"/>
    <property type="molecule type" value="Genomic_DNA"/>
</dbReference>
<keyword evidence="1" id="KW-0614">Plasmid</keyword>
<keyword evidence="2" id="KW-1185">Reference proteome</keyword>
<organism evidence="1 2">
    <name type="scientific">Rhizobium favelukesii</name>
    <dbReference type="NCBI Taxonomy" id="348824"/>
    <lineage>
        <taxon>Bacteria</taxon>
        <taxon>Pseudomonadati</taxon>
        <taxon>Pseudomonadota</taxon>
        <taxon>Alphaproteobacteria</taxon>
        <taxon>Hyphomicrobiales</taxon>
        <taxon>Rhizobiaceae</taxon>
        <taxon>Rhizobium/Agrobacterium group</taxon>
        <taxon>Rhizobium</taxon>
    </lineage>
</organism>
<sequence>MEPCECQLFFQLDGPSRERFFLGFKRGDFGSICRQLRHQRCNIRFAGSVPSDP</sequence>
<protein>
    <submittedName>
        <fullName evidence="1">Uncharacterized protein</fullName>
    </submittedName>
</protein>
<name>W6RJR1_9HYPH</name>
<accession>W6RJR1</accession>
<evidence type="ECO:0000313" key="2">
    <source>
        <dbReference type="Proteomes" id="UP000019443"/>
    </source>
</evidence>
<geneLocation type="plasmid" evidence="1">
    <name>pLPU83b</name>
</geneLocation>